<dbReference type="EMBL" id="AHCD03000044">
    <property type="protein sequence ID" value="KAF7781172.1"/>
    <property type="molecule type" value="Genomic_DNA"/>
</dbReference>
<sequence length="287" mass="32948">MIKWPKEVVSDISRRRCVIFLGSGISMNSVNAVGRRPKTWRAFLESALEEINPKAHIKKLLKESDYLTACEVIKRELGKEDFTRIVREEFLTPAYQPAEIHKKIFALDSRIVATPNFDKIYETYANSEANGSIVVKQHYDTDVISSIRGSGRLILKVHGTIDSPENLIFTRAEYAEARTKYATFYEVLEALALTHTFVFLGCGVNDPDIKLLLEDTLFKHNSTRSHVMLLPKKALHNSVIEVIQDTMNLNIIQYSDKDNHKELLESIKDLVHLVEVERDELKMNMNW</sequence>
<protein>
    <recommendedName>
        <fullName evidence="3">SIR2-like domain-containing protein</fullName>
    </recommendedName>
</protein>
<reference evidence="1 2" key="1">
    <citation type="journal article" date="2012" name="J. Bacteriol.">
        <title>Genome sequence of the cycloprodigiosin-producing bacterial strain Pseudoalteromonas rubra ATCC 29570(T).</title>
        <authorList>
            <person name="Xie B.B."/>
            <person name="Shu Y.L."/>
            <person name="Qin Q.L."/>
            <person name="Rong J.C."/>
            <person name="Zhang X.Y."/>
            <person name="Chen X.L."/>
            <person name="Zhou B.C."/>
            <person name="Zhang Y.Z."/>
        </authorList>
    </citation>
    <scope>NUCLEOTIDE SEQUENCE [LARGE SCALE GENOMIC DNA]</scope>
    <source>
        <strain evidence="1 2">DSM 6842</strain>
    </source>
</reference>
<dbReference type="AlphaFoldDB" id="A0A8T0BYP4"/>
<evidence type="ECO:0000313" key="2">
    <source>
        <dbReference type="Proteomes" id="UP000016480"/>
    </source>
</evidence>
<gene>
    <name evidence="1" type="ORF">PRUB_b0311</name>
</gene>
<comment type="caution">
    <text evidence="1">The sequence shown here is derived from an EMBL/GenBank/DDBJ whole genome shotgun (WGS) entry which is preliminary data.</text>
</comment>
<organism evidence="1 2">
    <name type="scientific">Pseudoalteromonas rubra</name>
    <dbReference type="NCBI Taxonomy" id="43658"/>
    <lineage>
        <taxon>Bacteria</taxon>
        <taxon>Pseudomonadati</taxon>
        <taxon>Pseudomonadota</taxon>
        <taxon>Gammaproteobacteria</taxon>
        <taxon>Alteromonadales</taxon>
        <taxon>Pseudoalteromonadaceae</taxon>
        <taxon>Pseudoalteromonas</taxon>
    </lineage>
</organism>
<dbReference type="GeneID" id="61360111"/>
<evidence type="ECO:0008006" key="3">
    <source>
        <dbReference type="Google" id="ProtNLM"/>
    </source>
</evidence>
<dbReference type="Pfam" id="PF13289">
    <property type="entry name" value="SIR2_2"/>
    <property type="match status" value="1"/>
</dbReference>
<dbReference type="Proteomes" id="UP000016480">
    <property type="component" value="Unassembled WGS sequence"/>
</dbReference>
<dbReference type="SUPFAM" id="SSF52467">
    <property type="entry name" value="DHS-like NAD/FAD-binding domain"/>
    <property type="match status" value="1"/>
</dbReference>
<dbReference type="InterPro" id="IPR029035">
    <property type="entry name" value="DHS-like_NAD/FAD-binding_dom"/>
</dbReference>
<name>A0A8T0BYP4_9GAMM</name>
<evidence type="ECO:0000313" key="1">
    <source>
        <dbReference type="EMBL" id="KAF7781172.1"/>
    </source>
</evidence>
<accession>A0A8T0BYP4</accession>
<proteinExistence type="predicted"/>
<dbReference type="RefSeq" id="WP_010384279.1">
    <property type="nucleotide sequence ID" value="NZ_AHCD03000044.1"/>
</dbReference>